<comment type="function">
    <text evidence="2">May play the central regulatory role in sporulation. It may be an element of the effector pathway responsible for the activation of sporulation genes in response to nutritional stress. Spo0A may act in concert with spo0H (a sigma factor) to control the expression of some genes that are critical to the sporulation process.</text>
</comment>
<evidence type="ECO:0000259" key="4">
    <source>
        <dbReference type="PROSITE" id="PS50110"/>
    </source>
</evidence>
<dbReference type="RefSeq" id="WP_073389683.1">
    <property type="nucleotide sequence ID" value="NZ_FQXK01000037.1"/>
</dbReference>
<dbReference type="GO" id="GO:0000160">
    <property type="term" value="P:phosphorelay signal transduction system"/>
    <property type="evidence" value="ECO:0007669"/>
    <property type="project" value="InterPro"/>
</dbReference>
<dbReference type="InterPro" id="IPR037522">
    <property type="entry name" value="HD_GYP_dom"/>
</dbReference>
<dbReference type="InterPro" id="IPR052020">
    <property type="entry name" value="Cyclic_di-GMP/3'3'-cGAMP_PDE"/>
</dbReference>
<protein>
    <recommendedName>
        <fullName evidence="1">Stage 0 sporulation protein A homolog</fullName>
    </recommendedName>
</protein>
<dbReference type="PANTHER" id="PTHR45228">
    <property type="entry name" value="CYCLIC DI-GMP PHOSPHODIESTERASE TM_0186-RELATED"/>
    <property type="match status" value="1"/>
</dbReference>
<dbReference type="InterPro" id="IPR011006">
    <property type="entry name" value="CheY-like_superfamily"/>
</dbReference>
<organism evidence="6 7">
    <name type="scientific">Butyrivibrio fibrisolvens DSM 3071</name>
    <dbReference type="NCBI Taxonomy" id="1121131"/>
    <lineage>
        <taxon>Bacteria</taxon>
        <taxon>Bacillati</taxon>
        <taxon>Bacillota</taxon>
        <taxon>Clostridia</taxon>
        <taxon>Lachnospirales</taxon>
        <taxon>Lachnospiraceae</taxon>
        <taxon>Butyrivibrio</taxon>
    </lineage>
</organism>
<feature type="domain" description="Response regulatory" evidence="4">
    <location>
        <begin position="11"/>
        <end position="128"/>
    </location>
</feature>
<evidence type="ECO:0000256" key="3">
    <source>
        <dbReference type="PROSITE-ProRule" id="PRU00169"/>
    </source>
</evidence>
<dbReference type="InterPro" id="IPR001789">
    <property type="entry name" value="Sig_transdc_resp-reg_receiver"/>
</dbReference>
<dbReference type="PROSITE" id="PS50110">
    <property type="entry name" value="RESPONSE_REGULATORY"/>
    <property type="match status" value="1"/>
</dbReference>
<dbReference type="EMBL" id="FQXK01000037">
    <property type="protein sequence ID" value="SHI70940.1"/>
    <property type="molecule type" value="Genomic_DNA"/>
</dbReference>
<name>A0A1M6DCP5_BUTFI</name>
<dbReference type="Gene3D" id="1.10.3210.10">
    <property type="entry name" value="Hypothetical protein af1432"/>
    <property type="match status" value="1"/>
</dbReference>
<evidence type="ECO:0000256" key="2">
    <source>
        <dbReference type="ARBA" id="ARBA00024867"/>
    </source>
</evidence>
<dbReference type="SUPFAM" id="SSF52172">
    <property type="entry name" value="CheY-like"/>
    <property type="match status" value="1"/>
</dbReference>
<feature type="modified residue" description="4-aspartylphosphate" evidence="3">
    <location>
        <position position="61"/>
    </location>
</feature>
<dbReference type="InterPro" id="IPR003607">
    <property type="entry name" value="HD/PDEase_dom"/>
</dbReference>
<evidence type="ECO:0000313" key="6">
    <source>
        <dbReference type="EMBL" id="SHI70940.1"/>
    </source>
</evidence>
<evidence type="ECO:0000313" key="7">
    <source>
        <dbReference type="Proteomes" id="UP000184278"/>
    </source>
</evidence>
<dbReference type="SUPFAM" id="SSF109604">
    <property type="entry name" value="HD-domain/PDEase-like"/>
    <property type="match status" value="1"/>
</dbReference>
<dbReference type="SMART" id="SM00448">
    <property type="entry name" value="REC"/>
    <property type="match status" value="1"/>
</dbReference>
<accession>A0A1M6DCP5</accession>
<keyword evidence="7" id="KW-1185">Reference proteome</keyword>
<dbReference type="GeneID" id="89508540"/>
<dbReference type="CDD" id="cd00077">
    <property type="entry name" value="HDc"/>
    <property type="match status" value="1"/>
</dbReference>
<dbReference type="STRING" id="1121131.SAMN02745229_03506"/>
<dbReference type="PROSITE" id="PS51832">
    <property type="entry name" value="HD_GYP"/>
    <property type="match status" value="1"/>
</dbReference>
<dbReference type="PANTHER" id="PTHR45228:SF5">
    <property type="entry name" value="CYCLIC DI-GMP PHOSPHODIESTERASE VC_1348-RELATED"/>
    <property type="match status" value="1"/>
</dbReference>
<dbReference type="OrthoDB" id="9804747at2"/>
<dbReference type="Gene3D" id="3.40.50.2300">
    <property type="match status" value="1"/>
</dbReference>
<dbReference type="AlphaFoldDB" id="A0A1M6DCP5"/>
<dbReference type="Proteomes" id="UP000184278">
    <property type="component" value="Unassembled WGS sequence"/>
</dbReference>
<dbReference type="Pfam" id="PF00072">
    <property type="entry name" value="Response_reg"/>
    <property type="match status" value="1"/>
</dbReference>
<sequence>MAEENTGSKSTILIVDDSEINRDVLKEIFKDEYTILEADNGKNAIDLIVKSRAFLSAILLDINMPEMDGFAVLVEIGKVKLIDKIPVIMITSDTSSETERKCYEQGVADVICKPFDSVIVKQKVGRSIELLLSKKHLEDQLNTQTRLLRAQFQQLQKQQEVLKKNNSMIIEKICTIVEFRNLESGYHLRRIHDFVSILGKYVLNMYPEYGLTEYQIGVMADASAMHDIGKITIPDTILLKPGRLTRDEFEVIKSHTTRGCDIIRMLADIQDKDYYDYSYDICRHHHEKYDGNGYPDGLKGEEISIASQLTGLADIYDALISERVYKAAYSMDKAFGMIVNGECGVFNPKLINCFRQAKLEMNNAFIKTKMKEAEENKALHGEDDDYYEDDDD</sequence>
<reference evidence="7" key="1">
    <citation type="submission" date="2016-11" db="EMBL/GenBank/DDBJ databases">
        <authorList>
            <person name="Varghese N."/>
            <person name="Submissions S."/>
        </authorList>
    </citation>
    <scope>NUCLEOTIDE SEQUENCE [LARGE SCALE GENOMIC DNA]</scope>
    <source>
        <strain evidence="7">DSM 3071</strain>
    </source>
</reference>
<gene>
    <name evidence="6" type="ORF">SAMN02745229_03506</name>
</gene>
<keyword evidence="3" id="KW-0597">Phosphoprotein</keyword>
<evidence type="ECO:0000256" key="1">
    <source>
        <dbReference type="ARBA" id="ARBA00018672"/>
    </source>
</evidence>
<evidence type="ECO:0000259" key="5">
    <source>
        <dbReference type="PROSITE" id="PS51832"/>
    </source>
</evidence>
<feature type="domain" description="HD-GYP" evidence="5">
    <location>
        <begin position="162"/>
        <end position="370"/>
    </location>
</feature>
<proteinExistence type="predicted"/>
<dbReference type="Pfam" id="PF13487">
    <property type="entry name" value="HD_5"/>
    <property type="match status" value="1"/>
</dbReference>
<dbReference type="CDD" id="cd00156">
    <property type="entry name" value="REC"/>
    <property type="match status" value="1"/>
</dbReference>